<dbReference type="RefSeq" id="WP_233696821.1">
    <property type="nucleotide sequence ID" value="NZ_JAJNBZ010000007.1"/>
</dbReference>
<dbReference type="PRINTS" id="PR00368">
    <property type="entry name" value="FADPNR"/>
</dbReference>
<dbReference type="InterPro" id="IPR050097">
    <property type="entry name" value="Ferredoxin-NADP_redctase_2"/>
</dbReference>
<evidence type="ECO:0000259" key="5">
    <source>
        <dbReference type="Pfam" id="PF07992"/>
    </source>
</evidence>
<sequence>MFDCIIIGGGIAGLQAAIQLGRYEHRVLVIDSGTGRSTLCRRYRNILGWPDGVAGDELRRLGRIQADTLGVHFVTGKAGSAGGSEEEGFFVIVGDGADRERYRARTLLLATGIMERLPPVPGLRECLGLTLYVCPDCDGYEVRNRRTVVIGAGNTGAEMALTLRSRTNELIYINHERTAIKDEMYRELNENGIPVMHEQMSEITVAGDGEMTGVKLVQGGFIEAERGFVAFGGNAVHTDLATELGVERLENKHIPTDPRSKMTNVPGVWAIGDIGVHSEQATIAMGEGAQAAIWIHKSLVRRRGS</sequence>
<keyword evidence="4" id="KW-0560">Oxidoreductase</keyword>
<comment type="caution">
    <text evidence="6">The sequence shown here is derived from an EMBL/GenBank/DDBJ whole genome shotgun (WGS) entry which is preliminary data.</text>
</comment>
<dbReference type="PANTHER" id="PTHR48105">
    <property type="entry name" value="THIOREDOXIN REDUCTASE 1-RELATED-RELATED"/>
    <property type="match status" value="1"/>
</dbReference>
<evidence type="ECO:0000256" key="1">
    <source>
        <dbReference type="ARBA" id="ARBA00001974"/>
    </source>
</evidence>
<comment type="cofactor">
    <cofactor evidence="1">
        <name>FAD</name>
        <dbReference type="ChEBI" id="CHEBI:57692"/>
    </cofactor>
</comment>
<comment type="subunit">
    <text evidence="2">Homodimer.</text>
</comment>
<keyword evidence="7" id="KW-1185">Reference proteome</keyword>
<keyword evidence="3" id="KW-0285">Flavoprotein</keyword>
<reference evidence="6 7" key="1">
    <citation type="submission" date="2021-11" db="EMBL/GenBank/DDBJ databases">
        <title>Draft genome sequence of Paenibacillus profundus YoMME, a new Gram-positive bacteria with exoelectrogenic properties.</title>
        <authorList>
            <person name="Hubenova Y."/>
            <person name="Hubenova E."/>
            <person name="Manasiev Y."/>
            <person name="Peykov S."/>
            <person name="Mitov M."/>
        </authorList>
    </citation>
    <scope>NUCLEOTIDE SEQUENCE [LARGE SCALE GENOMIC DNA]</scope>
    <source>
        <strain evidence="6 7">YoMME</strain>
    </source>
</reference>
<dbReference type="Gene3D" id="3.50.50.60">
    <property type="entry name" value="FAD/NAD(P)-binding domain"/>
    <property type="match status" value="2"/>
</dbReference>
<feature type="domain" description="FAD/NAD(P)-binding" evidence="5">
    <location>
        <begin position="2"/>
        <end position="288"/>
    </location>
</feature>
<evidence type="ECO:0000256" key="2">
    <source>
        <dbReference type="ARBA" id="ARBA00011738"/>
    </source>
</evidence>
<evidence type="ECO:0000256" key="3">
    <source>
        <dbReference type="ARBA" id="ARBA00022630"/>
    </source>
</evidence>
<name>A0ABS8YID0_9BACL</name>
<dbReference type="PRINTS" id="PR00469">
    <property type="entry name" value="PNDRDTASEII"/>
</dbReference>
<dbReference type="InterPro" id="IPR023753">
    <property type="entry name" value="FAD/NAD-binding_dom"/>
</dbReference>
<organism evidence="6 7">
    <name type="scientific">Paenibacillus profundus</name>
    <dbReference type="NCBI Taxonomy" id="1173085"/>
    <lineage>
        <taxon>Bacteria</taxon>
        <taxon>Bacillati</taxon>
        <taxon>Bacillota</taxon>
        <taxon>Bacilli</taxon>
        <taxon>Bacillales</taxon>
        <taxon>Paenibacillaceae</taxon>
        <taxon>Paenibacillus</taxon>
    </lineage>
</organism>
<dbReference type="EMBL" id="JAJNBZ010000007">
    <property type="protein sequence ID" value="MCE5169957.1"/>
    <property type="molecule type" value="Genomic_DNA"/>
</dbReference>
<dbReference type="Proteomes" id="UP001199916">
    <property type="component" value="Unassembled WGS sequence"/>
</dbReference>
<evidence type="ECO:0000313" key="6">
    <source>
        <dbReference type="EMBL" id="MCE5169957.1"/>
    </source>
</evidence>
<gene>
    <name evidence="6" type="ORF">LQV63_11615</name>
</gene>
<evidence type="ECO:0000256" key="4">
    <source>
        <dbReference type="ARBA" id="ARBA00023002"/>
    </source>
</evidence>
<proteinExistence type="predicted"/>
<dbReference type="InterPro" id="IPR036188">
    <property type="entry name" value="FAD/NAD-bd_sf"/>
</dbReference>
<dbReference type="SUPFAM" id="SSF51905">
    <property type="entry name" value="FAD/NAD(P)-binding domain"/>
    <property type="match status" value="1"/>
</dbReference>
<dbReference type="Pfam" id="PF07992">
    <property type="entry name" value="Pyr_redox_2"/>
    <property type="match status" value="1"/>
</dbReference>
<protein>
    <submittedName>
        <fullName evidence="6">NAD(P)/FAD-dependent oxidoreductase</fullName>
    </submittedName>
</protein>
<evidence type="ECO:0000313" key="7">
    <source>
        <dbReference type="Proteomes" id="UP001199916"/>
    </source>
</evidence>
<accession>A0ABS8YID0</accession>